<organism evidence="3 4">
    <name type="scientific">Bradyrhizobium campsiandrae</name>
    <dbReference type="NCBI Taxonomy" id="1729892"/>
    <lineage>
        <taxon>Bacteria</taxon>
        <taxon>Pseudomonadati</taxon>
        <taxon>Pseudomonadota</taxon>
        <taxon>Alphaproteobacteria</taxon>
        <taxon>Hyphomicrobiales</taxon>
        <taxon>Nitrobacteraceae</taxon>
        <taxon>Bradyrhizobium</taxon>
    </lineage>
</organism>
<feature type="region of interest" description="Disordered" evidence="1">
    <location>
        <begin position="384"/>
        <end position="412"/>
    </location>
</feature>
<feature type="transmembrane region" description="Helical" evidence="2">
    <location>
        <begin position="12"/>
        <end position="37"/>
    </location>
</feature>
<keyword evidence="2" id="KW-0812">Transmembrane</keyword>
<gene>
    <name evidence="3" type="ORF">HA482_11625</name>
</gene>
<reference evidence="3 4" key="1">
    <citation type="journal article" date="2020" name="Arch. Microbiol.">
        <title>Bradyrhizobium campsiandrae sp. nov., a nitrogen-fixing bacterial strain isolated from a native leguminous tree from the Amazon adapted to flooded conditions.</title>
        <authorList>
            <person name="Cabral Michel D."/>
            <person name="Martins da Costa E."/>
            <person name="Azarias Guimaraes A."/>
            <person name="Soares de Carvalho T."/>
            <person name="Santos de Castro Caputo P."/>
            <person name="Willems A."/>
            <person name="de Souza Moreira F.M."/>
        </authorList>
    </citation>
    <scope>NUCLEOTIDE SEQUENCE [LARGE SCALE GENOMIC DNA]</scope>
    <source>
        <strain evidence="4">INPA 384B</strain>
    </source>
</reference>
<feature type="transmembrane region" description="Helical" evidence="2">
    <location>
        <begin position="151"/>
        <end position="171"/>
    </location>
</feature>
<keyword evidence="2" id="KW-0472">Membrane</keyword>
<dbReference type="EMBL" id="JAATTO010000014">
    <property type="protein sequence ID" value="MBC9978858.1"/>
    <property type="molecule type" value="Genomic_DNA"/>
</dbReference>
<feature type="transmembrane region" description="Helical" evidence="2">
    <location>
        <begin position="199"/>
        <end position="221"/>
    </location>
</feature>
<keyword evidence="4" id="KW-1185">Reference proteome</keyword>
<comment type="caution">
    <text evidence="3">The sequence shown here is derived from an EMBL/GenBank/DDBJ whole genome shotgun (WGS) entry which is preliminary data.</text>
</comment>
<dbReference type="InterPro" id="IPR005625">
    <property type="entry name" value="PepSY-ass_TM"/>
</dbReference>
<dbReference type="PANTHER" id="PTHR34219:SF3">
    <property type="entry name" value="BLL7967 PROTEIN"/>
    <property type="match status" value="1"/>
</dbReference>
<dbReference type="PANTHER" id="PTHR34219">
    <property type="entry name" value="IRON-REGULATED INNER MEMBRANE PROTEIN-RELATED"/>
    <property type="match status" value="1"/>
</dbReference>
<accession>A0ABR7U4W4</accession>
<keyword evidence="2" id="KW-1133">Transmembrane helix</keyword>
<evidence type="ECO:0000313" key="3">
    <source>
        <dbReference type="EMBL" id="MBC9978858.1"/>
    </source>
</evidence>
<sequence length="419" mass="46038">MHKRGPTIKAALLQVHSIIGLAFALLLSLIALTGAIMSFEDEIVDHLNAGIKQVAPRAVPALLPDELVSRLKTVPDSGNVAAITLSKDPSFAVHIRFVRDGQGVRPSSVYVDPYDGHVLGVPRGEDFFATVRRLHRWLLIPGDGRGWGRQITGIAALGLIVMLVSGLVLRWPRRAGSMKMWLKPNFGLRGRGLHRSLHAVVGTWVLPIYLVMTLTGLWYSFDWYKDGVIWLLSRPHVVAAKMLPKQHHPAELPGAAQNVGFDRAWSTLQREESGDFVRAQLTLPAGAGTVMRIRSWRKDSTLESMRDEFRIDAVTGQLVSAERYADKTLGEKAIAGVLDIHRGAVLGWPGKLAFMIAAALMPLFAITGVLLYLSRRKLRPSRQRAALGDDAADRTSERQVAAPGDAEGELDGIELRQVH</sequence>
<evidence type="ECO:0000256" key="1">
    <source>
        <dbReference type="SAM" id="MobiDB-lite"/>
    </source>
</evidence>
<protein>
    <submittedName>
        <fullName evidence="3">PepSY domain-containing protein</fullName>
    </submittedName>
</protein>
<name>A0ABR7U4W4_9BRAD</name>
<dbReference type="Proteomes" id="UP000639516">
    <property type="component" value="Unassembled WGS sequence"/>
</dbReference>
<feature type="transmembrane region" description="Helical" evidence="2">
    <location>
        <begin position="352"/>
        <end position="373"/>
    </location>
</feature>
<dbReference type="Pfam" id="PF03929">
    <property type="entry name" value="PepSY_TM"/>
    <property type="match status" value="1"/>
</dbReference>
<evidence type="ECO:0000256" key="2">
    <source>
        <dbReference type="SAM" id="Phobius"/>
    </source>
</evidence>
<evidence type="ECO:0000313" key="4">
    <source>
        <dbReference type="Proteomes" id="UP000639516"/>
    </source>
</evidence>
<dbReference type="RefSeq" id="WP_188102571.1">
    <property type="nucleotide sequence ID" value="NZ_JAANIH010000027.1"/>
</dbReference>
<proteinExistence type="predicted"/>